<organism evidence="2 3">
    <name type="scientific">Hydrobacter penzbergensis</name>
    <dbReference type="NCBI Taxonomy" id="1235997"/>
    <lineage>
        <taxon>Bacteria</taxon>
        <taxon>Pseudomonadati</taxon>
        <taxon>Bacteroidota</taxon>
        <taxon>Chitinophagia</taxon>
        <taxon>Chitinophagales</taxon>
        <taxon>Chitinophagaceae</taxon>
        <taxon>Hydrobacter</taxon>
    </lineage>
</organism>
<dbReference type="EMBL" id="FNNO01000013">
    <property type="protein sequence ID" value="SDX31662.1"/>
    <property type="molecule type" value="Genomic_DNA"/>
</dbReference>
<reference evidence="2 3" key="1">
    <citation type="submission" date="2016-10" db="EMBL/GenBank/DDBJ databases">
        <authorList>
            <person name="Varghese N."/>
            <person name="Submissions S."/>
        </authorList>
    </citation>
    <scope>NUCLEOTIDE SEQUENCE [LARGE SCALE GENOMIC DNA]</scope>
    <source>
        <strain evidence="2 3">DSM 25353</strain>
    </source>
</reference>
<comment type="caution">
    <text evidence="2">The sequence shown here is derived from an EMBL/GenBank/DDBJ whole genome shotgun (WGS) entry which is preliminary data.</text>
</comment>
<dbReference type="InterPro" id="IPR031108">
    <property type="entry name" value="IscA_plant_cyanobact"/>
</dbReference>
<keyword evidence="3" id="KW-1185">Reference proteome</keyword>
<feature type="domain" description="Core" evidence="1">
    <location>
        <begin position="10"/>
        <end position="110"/>
    </location>
</feature>
<dbReference type="GO" id="GO:0030674">
    <property type="term" value="F:protein-macromolecule adaptor activity"/>
    <property type="evidence" value="ECO:0007669"/>
    <property type="project" value="TreeGrafter"/>
</dbReference>
<dbReference type="NCBIfam" id="TIGR00049">
    <property type="entry name" value="iron-sulfur cluster assembly accessory protein"/>
    <property type="match status" value="1"/>
</dbReference>
<proteinExistence type="predicted"/>
<evidence type="ECO:0000259" key="1">
    <source>
        <dbReference type="Pfam" id="PF01521"/>
    </source>
</evidence>
<dbReference type="InterPro" id="IPR000361">
    <property type="entry name" value="ATAP_core_dom"/>
</dbReference>
<name>A0A8X8IGT3_9BACT</name>
<sequence>METIATIPPVTLTEGAIEELKRLMGEAGFDHSQQLRIGVKGGGCSGMTYVLGFDHPDANDMSFELGGIPCIMNKSHQLYLHGMEVDWQGGLNSRGFTFSNPNASKTCGCGTSFAV</sequence>
<evidence type="ECO:0000313" key="3">
    <source>
        <dbReference type="Proteomes" id="UP000198711"/>
    </source>
</evidence>
<dbReference type="SUPFAM" id="SSF89360">
    <property type="entry name" value="HesB-like domain"/>
    <property type="match status" value="1"/>
</dbReference>
<dbReference type="PANTHER" id="PTHR47265:SF1">
    <property type="entry name" value="IRON-SULFUR ASSEMBLY PROTEIN ISCA, CHLOROPLASTIC"/>
    <property type="match status" value="1"/>
</dbReference>
<dbReference type="Gene3D" id="2.60.300.12">
    <property type="entry name" value="HesB-like domain"/>
    <property type="match status" value="1"/>
</dbReference>
<protein>
    <submittedName>
        <fullName evidence="2">Iron-sulfur cluster assembly protein</fullName>
    </submittedName>
</protein>
<dbReference type="InterPro" id="IPR035903">
    <property type="entry name" value="HesB-like_dom_sf"/>
</dbReference>
<evidence type="ECO:0000313" key="2">
    <source>
        <dbReference type="EMBL" id="SDX31662.1"/>
    </source>
</evidence>
<dbReference type="InterPro" id="IPR016092">
    <property type="entry name" value="ATAP"/>
</dbReference>
<dbReference type="GO" id="GO:0016226">
    <property type="term" value="P:iron-sulfur cluster assembly"/>
    <property type="evidence" value="ECO:0007669"/>
    <property type="project" value="InterPro"/>
</dbReference>
<dbReference type="PANTHER" id="PTHR47265">
    <property type="entry name" value="IRON-SULFUR ASSEMBLY PROTEIN ISCA, CHLOROPLASTIC"/>
    <property type="match status" value="1"/>
</dbReference>
<gene>
    <name evidence="2" type="ORF">SAMN05444410_11338</name>
</gene>
<dbReference type="PROSITE" id="PS01152">
    <property type="entry name" value="HESB"/>
    <property type="match status" value="1"/>
</dbReference>
<dbReference type="Pfam" id="PF01521">
    <property type="entry name" value="Fe-S_biosyn"/>
    <property type="match status" value="1"/>
</dbReference>
<dbReference type="GO" id="GO:0051537">
    <property type="term" value="F:2 iron, 2 sulfur cluster binding"/>
    <property type="evidence" value="ECO:0007669"/>
    <property type="project" value="UniProtKB-ARBA"/>
</dbReference>
<accession>A0A8X8IGT3</accession>
<dbReference type="RefSeq" id="WP_257574985.1">
    <property type="nucleotide sequence ID" value="NZ_FNNO01000013.1"/>
</dbReference>
<dbReference type="Proteomes" id="UP000198711">
    <property type="component" value="Unassembled WGS sequence"/>
</dbReference>
<dbReference type="InterPro" id="IPR017870">
    <property type="entry name" value="FeS_cluster_insertion_CS"/>
</dbReference>
<dbReference type="AlphaFoldDB" id="A0A8X8IGT3"/>